<dbReference type="VEuPathDB" id="VectorBase:RSAN_046057"/>
<gene>
    <name evidence="5" type="ORF">HPB52_000529</name>
</gene>
<dbReference type="SUPFAM" id="SSF53474">
    <property type="entry name" value="alpha/beta-Hydrolases"/>
    <property type="match status" value="1"/>
</dbReference>
<comment type="similarity">
    <text evidence="2">Belongs to the AB hydrolase superfamily. Epoxide hydrolase family.</text>
</comment>
<reference evidence="5" key="1">
    <citation type="journal article" date="2020" name="Cell">
        <title>Large-Scale Comparative Analyses of Tick Genomes Elucidate Their Genetic Diversity and Vector Capacities.</title>
        <authorList>
            <consortium name="Tick Genome and Microbiome Consortium (TIGMIC)"/>
            <person name="Jia N."/>
            <person name="Wang J."/>
            <person name="Shi W."/>
            <person name="Du L."/>
            <person name="Sun Y."/>
            <person name="Zhan W."/>
            <person name="Jiang J.F."/>
            <person name="Wang Q."/>
            <person name="Zhang B."/>
            <person name="Ji P."/>
            <person name="Bell-Sakyi L."/>
            <person name="Cui X.M."/>
            <person name="Yuan T.T."/>
            <person name="Jiang B.G."/>
            <person name="Yang W.F."/>
            <person name="Lam T.T."/>
            <person name="Chang Q.C."/>
            <person name="Ding S.J."/>
            <person name="Wang X.J."/>
            <person name="Zhu J.G."/>
            <person name="Ruan X.D."/>
            <person name="Zhao L."/>
            <person name="Wei J.T."/>
            <person name="Ye R.Z."/>
            <person name="Que T.C."/>
            <person name="Du C.H."/>
            <person name="Zhou Y.H."/>
            <person name="Cheng J.X."/>
            <person name="Dai P.F."/>
            <person name="Guo W.B."/>
            <person name="Han X.H."/>
            <person name="Huang E.J."/>
            <person name="Li L.F."/>
            <person name="Wei W."/>
            <person name="Gao Y.C."/>
            <person name="Liu J.Z."/>
            <person name="Shao H.Z."/>
            <person name="Wang X."/>
            <person name="Wang C.C."/>
            <person name="Yang T.C."/>
            <person name="Huo Q.B."/>
            <person name="Li W."/>
            <person name="Chen H.Y."/>
            <person name="Chen S.E."/>
            <person name="Zhou L.G."/>
            <person name="Ni X.B."/>
            <person name="Tian J.H."/>
            <person name="Sheng Y."/>
            <person name="Liu T."/>
            <person name="Pan Y.S."/>
            <person name="Xia L.Y."/>
            <person name="Li J."/>
            <person name="Zhao F."/>
            <person name="Cao W.C."/>
        </authorList>
    </citation>
    <scope>NUCLEOTIDE SEQUENCE</scope>
    <source>
        <strain evidence="5">Rsan-2018</strain>
    </source>
</reference>
<dbReference type="PRINTS" id="PR00412">
    <property type="entry name" value="EPOXHYDRLASE"/>
</dbReference>
<protein>
    <recommendedName>
        <fullName evidence="4">AB hydrolase-1 domain-containing protein</fullName>
    </recommendedName>
</protein>
<feature type="transmembrane region" description="Helical" evidence="3">
    <location>
        <begin position="12"/>
        <end position="37"/>
    </location>
</feature>
<dbReference type="InterPro" id="IPR029058">
    <property type="entry name" value="AB_hydrolase_fold"/>
</dbReference>
<dbReference type="GO" id="GO:0004301">
    <property type="term" value="F:epoxide hydrolase activity"/>
    <property type="evidence" value="ECO:0007669"/>
    <property type="project" value="UniProtKB-ARBA"/>
</dbReference>
<dbReference type="Gene3D" id="3.40.50.1820">
    <property type="entry name" value="alpha/beta hydrolase"/>
    <property type="match status" value="1"/>
</dbReference>
<name>A0A9D4T536_RHISA</name>
<keyword evidence="3" id="KW-1133">Transmembrane helix</keyword>
<proteinExistence type="inferred from homology"/>
<evidence type="ECO:0000256" key="2">
    <source>
        <dbReference type="ARBA" id="ARBA00038334"/>
    </source>
</evidence>
<sequence length="308" mass="34873">MTSASLSRRFISTILLLCIGLFRAALLGIFIGAQVLFKGRRVLQPKERSEEPECLRDPELGSHEFVTLEYQILDLKKDFWVVVPDLRGYGQSSKPASVDDYQASKLVEDVHGLVKSLGRQKVTVIGHDWGAPIAWSFATKHEDLVEKLIIINGPHPVAMQRQLHNSLDQIFKSWYIVAFQLPCVAEASLSLNDMQALDKLHAVYNDEEREAFKYTFGKPGALTGPINYYRASFRRPSKGGLKFRRLAVPVLIVWGRRDMALTEGIAVLNLDYASGGRVEYVSDAGHWVQRERPEIVNGHIRRFLLEEK</sequence>
<evidence type="ECO:0000259" key="4">
    <source>
        <dbReference type="Pfam" id="PF00561"/>
    </source>
</evidence>
<dbReference type="Proteomes" id="UP000821837">
    <property type="component" value="Chromosome 11"/>
</dbReference>
<dbReference type="InterPro" id="IPR000073">
    <property type="entry name" value="AB_hydrolase_1"/>
</dbReference>
<dbReference type="PRINTS" id="PR00111">
    <property type="entry name" value="ABHYDROLASE"/>
</dbReference>
<feature type="domain" description="AB hydrolase-1" evidence="4">
    <location>
        <begin position="75"/>
        <end position="292"/>
    </location>
</feature>
<keyword evidence="3" id="KW-0472">Membrane</keyword>
<accession>A0A9D4T536</accession>
<comment type="caution">
    <text evidence="5">The sequence shown here is derived from an EMBL/GenBank/DDBJ whole genome shotgun (WGS) entry which is preliminary data.</text>
</comment>
<keyword evidence="6" id="KW-1185">Reference proteome</keyword>
<keyword evidence="1" id="KW-0378">Hydrolase</keyword>
<evidence type="ECO:0000256" key="1">
    <source>
        <dbReference type="ARBA" id="ARBA00022801"/>
    </source>
</evidence>
<evidence type="ECO:0000313" key="6">
    <source>
        <dbReference type="Proteomes" id="UP000821837"/>
    </source>
</evidence>
<dbReference type="InterPro" id="IPR000639">
    <property type="entry name" value="Epox_hydrolase-like"/>
</dbReference>
<dbReference type="Pfam" id="PF00561">
    <property type="entry name" value="Abhydrolase_1"/>
    <property type="match status" value="1"/>
</dbReference>
<evidence type="ECO:0000256" key="3">
    <source>
        <dbReference type="SAM" id="Phobius"/>
    </source>
</evidence>
<organism evidence="5 6">
    <name type="scientific">Rhipicephalus sanguineus</name>
    <name type="common">Brown dog tick</name>
    <name type="synonym">Ixodes sanguineus</name>
    <dbReference type="NCBI Taxonomy" id="34632"/>
    <lineage>
        <taxon>Eukaryota</taxon>
        <taxon>Metazoa</taxon>
        <taxon>Ecdysozoa</taxon>
        <taxon>Arthropoda</taxon>
        <taxon>Chelicerata</taxon>
        <taxon>Arachnida</taxon>
        <taxon>Acari</taxon>
        <taxon>Parasitiformes</taxon>
        <taxon>Ixodida</taxon>
        <taxon>Ixodoidea</taxon>
        <taxon>Ixodidae</taxon>
        <taxon>Rhipicephalinae</taxon>
        <taxon>Rhipicephalus</taxon>
        <taxon>Rhipicephalus</taxon>
    </lineage>
</organism>
<keyword evidence="3" id="KW-0812">Transmembrane</keyword>
<evidence type="ECO:0000313" key="5">
    <source>
        <dbReference type="EMBL" id="KAH7971609.1"/>
    </source>
</evidence>
<dbReference type="PANTHER" id="PTHR43329">
    <property type="entry name" value="EPOXIDE HYDROLASE"/>
    <property type="match status" value="1"/>
</dbReference>
<reference evidence="5" key="2">
    <citation type="submission" date="2021-09" db="EMBL/GenBank/DDBJ databases">
        <authorList>
            <person name="Jia N."/>
            <person name="Wang J."/>
            <person name="Shi W."/>
            <person name="Du L."/>
            <person name="Sun Y."/>
            <person name="Zhan W."/>
            <person name="Jiang J."/>
            <person name="Wang Q."/>
            <person name="Zhang B."/>
            <person name="Ji P."/>
            <person name="Sakyi L.B."/>
            <person name="Cui X."/>
            <person name="Yuan T."/>
            <person name="Jiang B."/>
            <person name="Yang W."/>
            <person name="Lam T.T.-Y."/>
            <person name="Chang Q."/>
            <person name="Ding S."/>
            <person name="Wang X."/>
            <person name="Zhu J."/>
            <person name="Ruan X."/>
            <person name="Zhao L."/>
            <person name="Wei J."/>
            <person name="Que T."/>
            <person name="Du C."/>
            <person name="Cheng J."/>
            <person name="Dai P."/>
            <person name="Han X."/>
            <person name="Huang E."/>
            <person name="Gao Y."/>
            <person name="Liu J."/>
            <person name="Shao H."/>
            <person name="Ye R."/>
            <person name="Li L."/>
            <person name="Wei W."/>
            <person name="Wang X."/>
            <person name="Wang C."/>
            <person name="Huo Q."/>
            <person name="Li W."/>
            <person name="Guo W."/>
            <person name="Chen H."/>
            <person name="Chen S."/>
            <person name="Zhou L."/>
            <person name="Zhou L."/>
            <person name="Ni X."/>
            <person name="Tian J."/>
            <person name="Zhou Y."/>
            <person name="Sheng Y."/>
            <person name="Liu T."/>
            <person name="Pan Y."/>
            <person name="Xia L."/>
            <person name="Li J."/>
            <person name="Zhao F."/>
            <person name="Cao W."/>
        </authorList>
    </citation>
    <scope>NUCLEOTIDE SEQUENCE</scope>
    <source>
        <strain evidence="5">Rsan-2018</strain>
        <tissue evidence="5">Larvae</tissue>
    </source>
</reference>
<dbReference type="EMBL" id="JABSTV010001247">
    <property type="protein sequence ID" value="KAH7971609.1"/>
    <property type="molecule type" value="Genomic_DNA"/>
</dbReference>
<dbReference type="AlphaFoldDB" id="A0A9D4T536"/>